<organism evidence="1 2">
    <name type="scientific">Rhizobium daejeonense</name>
    <dbReference type="NCBI Taxonomy" id="240521"/>
    <lineage>
        <taxon>Bacteria</taxon>
        <taxon>Pseudomonadati</taxon>
        <taxon>Pseudomonadota</taxon>
        <taxon>Alphaproteobacteria</taxon>
        <taxon>Hyphomicrobiales</taxon>
        <taxon>Rhizobiaceae</taxon>
        <taxon>Rhizobium/Agrobacterium group</taxon>
        <taxon>Rhizobium</taxon>
    </lineage>
</organism>
<gene>
    <name evidence="1" type="ORF">G6N76_01420</name>
</gene>
<sequence length="173" mass="20175">MWEKLAWNVEELEDIQRMQNDEFQPLCYAFLDACITAQCLQHWVLHHLGMQGKEKSKAFEAELYTRMPDQLMCVSIANSAKHAHYSGDWSGVLELVFEPSDEDVQGGWSVRHIYPGSEERLVTVGNLRELCFQWFNLLVERGLVHGPYTSPAWFSNKMRRIFGNWDLPEQEPL</sequence>
<dbReference type="EMBL" id="JAAKZH010000001">
    <property type="protein sequence ID" value="NGO62317.1"/>
    <property type="molecule type" value="Genomic_DNA"/>
</dbReference>
<keyword evidence="2" id="KW-1185">Reference proteome</keyword>
<evidence type="ECO:0000313" key="2">
    <source>
        <dbReference type="Proteomes" id="UP000477849"/>
    </source>
</evidence>
<dbReference type="AlphaFoldDB" id="A0A6M1RZB5"/>
<name>A0A6M1RZB5_9HYPH</name>
<reference evidence="1 2" key="1">
    <citation type="submission" date="2020-02" db="EMBL/GenBank/DDBJ databases">
        <title>Genome sequence of the type strain CCBAU10050 of Rhizobium daejeonense.</title>
        <authorList>
            <person name="Gao J."/>
            <person name="Sun J."/>
        </authorList>
    </citation>
    <scope>NUCLEOTIDE SEQUENCE [LARGE SCALE GENOMIC DNA]</scope>
    <source>
        <strain evidence="1 2">CCBAU10050</strain>
    </source>
</reference>
<dbReference type="RefSeq" id="WP_163900655.1">
    <property type="nucleotide sequence ID" value="NZ_CP048427.1"/>
</dbReference>
<dbReference type="Proteomes" id="UP000477849">
    <property type="component" value="Unassembled WGS sequence"/>
</dbReference>
<proteinExistence type="predicted"/>
<comment type="caution">
    <text evidence="1">The sequence shown here is derived from an EMBL/GenBank/DDBJ whole genome shotgun (WGS) entry which is preliminary data.</text>
</comment>
<accession>A0A6M1RZB5</accession>
<evidence type="ECO:0000313" key="1">
    <source>
        <dbReference type="EMBL" id="NGO62317.1"/>
    </source>
</evidence>
<protein>
    <submittedName>
        <fullName evidence="1">Uncharacterized protein</fullName>
    </submittedName>
</protein>